<evidence type="ECO:0000256" key="2">
    <source>
        <dbReference type="SAM" id="MobiDB-lite"/>
    </source>
</evidence>
<keyword evidence="3" id="KW-0812">Transmembrane</keyword>
<name>A0A399R7M5_9PROT</name>
<dbReference type="RefSeq" id="WP_119377656.1">
    <property type="nucleotide sequence ID" value="NZ_QWFX01000016.1"/>
</dbReference>
<sequence>MSNQPPGHTPALYEDRTLFPTPVQEPPGHHNNGGPSGGGISAIGVIIVAFIAAAVAGGIVWFASSSSGGGGGGTTNSQIAALQEENARLAGMIKEFEENQEQEQIASYEEKIAALEAQVANFGSYGRLAELEQQIAEQKAEIERLIAQPERQRMPASAREIPEPENDTDWVSRVEDELEAYLKVLEDRVEWVASWPARNPPPPCSDPENC</sequence>
<keyword evidence="3" id="KW-1133">Transmembrane helix</keyword>
<feature type="transmembrane region" description="Helical" evidence="3">
    <location>
        <begin position="40"/>
        <end position="63"/>
    </location>
</feature>
<feature type="region of interest" description="Disordered" evidence="2">
    <location>
        <begin position="1"/>
        <end position="36"/>
    </location>
</feature>
<dbReference type="EMBL" id="QWFX01000016">
    <property type="protein sequence ID" value="RIJ26763.1"/>
    <property type="molecule type" value="Genomic_DNA"/>
</dbReference>
<accession>A0A399R7M5</accession>
<feature type="coiled-coil region" evidence="1">
    <location>
        <begin position="79"/>
        <end position="148"/>
    </location>
</feature>
<feature type="region of interest" description="Disordered" evidence="2">
    <location>
        <begin position="150"/>
        <end position="171"/>
    </location>
</feature>
<dbReference type="OrthoDB" id="10007130at2"/>
<dbReference type="AlphaFoldDB" id="A0A399R7M5"/>
<evidence type="ECO:0000256" key="1">
    <source>
        <dbReference type="SAM" id="Coils"/>
    </source>
</evidence>
<evidence type="ECO:0000256" key="3">
    <source>
        <dbReference type="SAM" id="Phobius"/>
    </source>
</evidence>
<proteinExistence type="predicted"/>
<keyword evidence="3" id="KW-0472">Membrane</keyword>
<dbReference type="Proteomes" id="UP000266385">
    <property type="component" value="Unassembled WGS sequence"/>
</dbReference>
<evidence type="ECO:0000313" key="4">
    <source>
        <dbReference type="EMBL" id="RIJ26763.1"/>
    </source>
</evidence>
<keyword evidence="5" id="KW-1185">Reference proteome</keyword>
<comment type="caution">
    <text evidence="4">The sequence shown here is derived from an EMBL/GenBank/DDBJ whole genome shotgun (WGS) entry which is preliminary data.</text>
</comment>
<keyword evidence="1" id="KW-0175">Coiled coil</keyword>
<gene>
    <name evidence="4" type="ORF">D1223_17630</name>
</gene>
<evidence type="ECO:0000313" key="5">
    <source>
        <dbReference type="Proteomes" id="UP000266385"/>
    </source>
</evidence>
<protein>
    <submittedName>
        <fullName evidence="4">Uncharacterized protein</fullName>
    </submittedName>
</protein>
<reference evidence="4 5" key="1">
    <citation type="submission" date="2018-08" db="EMBL/GenBank/DDBJ databases">
        <title>Henriciella mobilis sp. nov., isolated from seawater.</title>
        <authorList>
            <person name="Cheng H."/>
            <person name="Wu Y.-H."/>
            <person name="Xu X.-W."/>
            <person name="Guo L.-L."/>
        </authorList>
    </citation>
    <scope>NUCLEOTIDE SEQUENCE [LARGE SCALE GENOMIC DNA]</scope>
    <source>
        <strain evidence="4 5">JN25</strain>
    </source>
</reference>
<organism evidence="4 5">
    <name type="scientific">Henriciella mobilis</name>
    <dbReference type="NCBI Taxonomy" id="2305467"/>
    <lineage>
        <taxon>Bacteria</taxon>
        <taxon>Pseudomonadati</taxon>
        <taxon>Pseudomonadota</taxon>
        <taxon>Alphaproteobacteria</taxon>
        <taxon>Hyphomonadales</taxon>
        <taxon>Hyphomonadaceae</taxon>
        <taxon>Henriciella</taxon>
    </lineage>
</organism>